<keyword evidence="2" id="KW-0812">Transmembrane</keyword>
<organism evidence="3 4">
    <name type="scientific">Eumeta variegata</name>
    <name type="common">Bagworm moth</name>
    <name type="synonym">Eumeta japonica</name>
    <dbReference type="NCBI Taxonomy" id="151549"/>
    <lineage>
        <taxon>Eukaryota</taxon>
        <taxon>Metazoa</taxon>
        <taxon>Ecdysozoa</taxon>
        <taxon>Arthropoda</taxon>
        <taxon>Hexapoda</taxon>
        <taxon>Insecta</taxon>
        <taxon>Pterygota</taxon>
        <taxon>Neoptera</taxon>
        <taxon>Endopterygota</taxon>
        <taxon>Lepidoptera</taxon>
        <taxon>Glossata</taxon>
        <taxon>Ditrysia</taxon>
        <taxon>Tineoidea</taxon>
        <taxon>Psychidae</taxon>
        <taxon>Oiketicinae</taxon>
        <taxon>Eumeta</taxon>
    </lineage>
</organism>
<keyword evidence="4" id="KW-1185">Reference proteome</keyword>
<accession>A0A4C1WNZ4</accession>
<keyword evidence="2" id="KW-1133">Transmembrane helix</keyword>
<evidence type="ECO:0000256" key="2">
    <source>
        <dbReference type="SAM" id="Phobius"/>
    </source>
</evidence>
<dbReference type="EMBL" id="BGZK01000590">
    <property type="protein sequence ID" value="GBP51827.1"/>
    <property type="molecule type" value="Genomic_DNA"/>
</dbReference>
<reference evidence="3 4" key="1">
    <citation type="journal article" date="2019" name="Commun. Biol.">
        <title>The bagworm genome reveals a unique fibroin gene that provides high tensile strength.</title>
        <authorList>
            <person name="Kono N."/>
            <person name="Nakamura H."/>
            <person name="Ohtoshi R."/>
            <person name="Tomita M."/>
            <person name="Numata K."/>
            <person name="Arakawa K."/>
        </authorList>
    </citation>
    <scope>NUCLEOTIDE SEQUENCE [LARGE SCALE GENOMIC DNA]</scope>
</reference>
<dbReference type="AlphaFoldDB" id="A0A4C1WNZ4"/>
<evidence type="ECO:0000313" key="3">
    <source>
        <dbReference type="EMBL" id="GBP51827.1"/>
    </source>
</evidence>
<feature type="region of interest" description="Disordered" evidence="1">
    <location>
        <begin position="37"/>
        <end position="71"/>
    </location>
</feature>
<dbReference type="Proteomes" id="UP000299102">
    <property type="component" value="Unassembled WGS sequence"/>
</dbReference>
<comment type="caution">
    <text evidence="3">The sequence shown here is derived from an EMBL/GenBank/DDBJ whole genome shotgun (WGS) entry which is preliminary data.</text>
</comment>
<protein>
    <submittedName>
        <fullName evidence="3">Uncharacterized protein</fullName>
    </submittedName>
</protein>
<proteinExistence type="predicted"/>
<name>A0A4C1WNZ4_EUMVA</name>
<feature type="transmembrane region" description="Helical" evidence="2">
    <location>
        <begin position="78"/>
        <end position="94"/>
    </location>
</feature>
<gene>
    <name evidence="3" type="ORF">EVAR_88532_1</name>
</gene>
<sequence>MHESNKVRLSLVGGRVRWAGRGWEGLRLTDGAAISGRSRPAVMPSTNHRNFSARNSWSPRAGTRSEYRPRDESKTGRFFFFFSFFAGRAPWLVVNARSLVFVQT</sequence>
<feature type="compositionally biased region" description="Polar residues" evidence="1">
    <location>
        <begin position="44"/>
        <end position="58"/>
    </location>
</feature>
<evidence type="ECO:0000313" key="4">
    <source>
        <dbReference type="Proteomes" id="UP000299102"/>
    </source>
</evidence>
<keyword evidence="2" id="KW-0472">Membrane</keyword>
<evidence type="ECO:0000256" key="1">
    <source>
        <dbReference type="SAM" id="MobiDB-lite"/>
    </source>
</evidence>